<accession>A0A381UJ67</accession>
<dbReference type="AlphaFoldDB" id="A0A381UJ67"/>
<name>A0A381UJ67_9ZZZZ</name>
<reference evidence="1" key="1">
    <citation type="submission" date="2018-05" db="EMBL/GenBank/DDBJ databases">
        <authorList>
            <person name="Lanie J.A."/>
            <person name="Ng W.-L."/>
            <person name="Kazmierczak K.M."/>
            <person name="Andrzejewski T.M."/>
            <person name="Davidsen T.M."/>
            <person name="Wayne K.J."/>
            <person name="Tettelin H."/>
            <person name="Glass J.I."/>
            <person name="Rusch D."/>
            <person name="Podicherti R."/>
            <person name="Tsui H.-C.T."/>
            <person name="Winkler M.E."/>
        </authorList>
    </citation>
    <scope>NUCLEOTIDE SEQUENCE</scope>
</reference>
<sequence>MAPFTMVNNTMVLWISPGSSDVSFRSRTDSQLRLKINKQMQIKLIGLYIIKTNGFKEEISK</sequence>
<organism evidence="1">
    <name type="scientific">marine metagenome</name>
    <dbReference type="NCBI Taxonomy" id="408172"/>
    <lineage>
        <taxon>unclassified sequences</taxon>
        <taxon>metagenomes</taxon>
        <taxon>ecological metagenomes</taxon>
    </lineage>
</organism>
<gene>
    <name evidence="1" type="ORF">METZ01_LOCUS81034</name>
</gene>
<dbReference type="EMBL" id="UINC01006547">
    <property type="protein sequence ID" value="SVA28180.1"/>
    <property type="molecule type" value="Genomic_DNA"/>
</dbReference>
<proteinExistence type="predicted"/>
<protein>
    <submittedName>
        <fullName evidence="1">Uncharacterized protein</fullName>
    </submittedName>
</protein>
<evidence type="ECO:0000313" key="1">
    <source>
        <dbReference type="EMBL" id="SVA28180.1"/>
    </source>
</evidence>